<feature type="region of interest" description="Disordered" evidence="1">
    <location>
        <begin position="1"/>
        <end position="20"/>
    </location>
</feature>
<comment type="caution">
    <text evidence="2">The sequence shown here is derived from an EMBL/GenBank/DDBJ whole genome shotgun (WGS) entry which is preliminary data.</text>
</comment>
<evidence type="ECO:0000313" key="2">
    <source>
        <dbReference type="EMBL" id="ORY74817.1"/>
    </source>
</evidence>
<proteinExistence type="predicted"/>
<dbReference type="GeneID" id="63787369"/>
<protein>
    <submittedName>
        <fullName evidence="2">Uncharacterized protein</fullName>
    </submittedName>
</protein>
<accession>A0A1Y2ETE9</accession>
<gene>
    <name evidence="2" type="ORF">BCR37DRAFT_389786</name>
</gene>
<organism evidence="2 3">
    <name type="scientific">Protomyces lactucae-debilis</name>
    <dbReference type="NCBI Taxonomy" id="2754530"/>
    <lineage>
        <taxon>Eukaryota</taxon>
        <taxon>Fungi</taxon>
        <taxon>Dikarya</taxon>
        <taxon>Ascomycota</taxon>
        <taxon>Taphrinomycotina</taxon>
        <taxon>Taphrinomycetes</taxon>
        <taxon>Taphrinales</taxon>
        <taxon>Protomycetaceae</taxon>
        <taxon>Protomyces</taxon>
    </lineage>
</organism>
<dbReference type="AlphaFoldDB" id="A0A1Y2ETE9"/>
<dbReference type="RefSeq" id="XP_040722123.1">
    <property type="nucleotide sequence ID" value="XM_040870770.1"/>
</dbReference>
<name>A0A1Y2ETE9_PROLT</name>
<dbReference type="Proteomes" id="UP000193685">
    <property type="component" value="Unassembled WGS sequence"/>
</dbReference>
<evidence type="ECO:0000256" key="1">
    <source>
        <dbReference type="SAM" id="MobiDB-lite"/>
    </source>
</evidence>
<sequence length="222" mass="24447">MSSWDVMLVHHPQPKGPESETDFTRCTSDFRVCTNDWCTCLPPLISCSCSVEVLLHRVSIDNAGVLQSPGFCDSEAVINLLTHFLSTQSKGPSSSTGPSNVAERFSTPIDLQSNVACDTVADFTTSNVYALYEQLTKSLPATESNRPPLEPGICTLKYQSGGQSRLAEQYEPTWGYWPGNLIKCHPGSANDQALFNIELRLMAMRQAVAKSKSRPSNEQWNL</sequence>
<evidence type="ECO:0000313" key="3">
    <source>
        <dbReference type="Proteomes" id="UP000193685"/>
    </source>
</evidence>
<dbReference type="EMBL" id="MCFI01000028">
    <property type="protein sequence ID" value="ORY74817.1"/>
    <property type="molecule type" value="Genomic_DNA"/>
</dbReference>
<keyword evidence="3" id="KW-1185">Reference proteome</keyword>
<reference evidence="2 3" key="1">
    <citation type="submission" date="2016-07" db="EMBL/GenBank/DDBJ databases">
        <title>Pervasive Adenine N6-methylation of Active Genes in Fungi.</title>
        <authorList>
            <consortium name="DOE Joint Genome Institute"/>
            <person name="Mondo S.J."/>
            <person name="Dannebaum R.O."/>
            <person name="Kuo R.C."/>
            <person name="Labutti K."/>
            <person name="Haridas S."/>
            <person name="Kuo A."/>
            <person name="Salamov A."/>
            <person name="Ahrendt S.R."/>
            <person name="Lipzen A."/>
            <person name="Sullivan W."/>
            <person name="Andreopoulos W.B."/>
            <person name="Clum A."/>
            <person name="Lindquist E."/>
            <person name="Daum C."/>
            <person name="Ramamoorthy G.K."/>
            <person name="Gryganskyi A."/>
            <person name="Culley D."/>
            <person name="Magnuson J.K."/>
            <person name="James T.Y."/>
            <person name="O'Malley M.A."/>
            <person name="Stajich J.E."/>
            <person name="Spatafora J.W."/>
            <person name="Visel A."/>
            <person name="Grigoriev I.V."/>
        </authorList>
    </citation>
    <scope>NUCLEOTIDE SEQUENCE [LARGE SCALE GENOMIC DNA]</scope>
    <source>
        <strain evidence="2 3">12-1054</strain>
    </source>
</reference>